<comment type="caution">
    <text evidence="1">The sequence shown here is derived from an EMBL/GenBank/DDBJ whole genome shotgun (WGS) entry which is preliminary data.</text>
</comment>
<gene>
    <name evidence="1" type="ORF">WMO43_09910</name>
</gene>
<proteinExistence type="predicted"/>
<name>A0ABV1HFQ2_9FIRM</name>
<sequence>MSKKSLSAVKAKSEELKIPYENLLSAFVIEEAVTAFCGSDEAENFRLKNNSILSLEYYRRKAPTRLEYVVLSEEELTVRNVIHRMSKIFQNEKKAELWWKYRVEKEDEGICVYLSAKIEELQIPVQLVLEQEKEEPSEPSREELHPFLEEERSVEYLHYPMEGILAEHFIRIMRDMELINDMGSYYILYELLSKEMNSSRKVTEQIESLAKEQRIPLKKERFEMFEGYQNSSYMKKKWKSYLKKEKKKTPSFEEVMKVMIAYYRPIWDSLAEGNYYLGDWMPELMRYLD</sequence>
<accession>A0ABV1HFQ2</accession>
<organism evidence="1 2">
    <name type="scientific">Maccoyibacter intestinihominis</name>
    <dbReference type="NCBI Taxonomy" id="3133499"/>
    <lineage>
        <taxon>Bacteria</taxon>
        <taxon>Bacillati</taxon>
        <taxon>Bacillota</taxon>
        <taxon>Clostridia</taxon>
        <taxon>Lachnospirales</taxon>
        <taxon>Lachnospiraceae</taxon>
        <taxon>Maccoyibacter</taxon>
    </lineage>
</organism>
<protein>
    <submittedName>
        <fullName evidence="1">Uncharacterized protein</fullName>
    </submittedName>
</protein>
<dbReference type="EMBL" id="JBBMEX010000009">
    <property type="protein sequence ID" value="MEQ2558182.1"/>
    <property type="molecule type" value="Genomic_DNA"/>
</dbReference>
<evidence type="ECO:0000313" key="1">
    <source>
        <dbReference type="EMBL" id="MEQ2558182.1"/>
    </source>
</evidence>
<evidence type="ECO:0000313" key="2">
    <source>
        <dbReference type="Proteomes" id="UP001454489"/>
    </source>
</evidence>
<reference evidence="1 2" key="1">
    <citation type="submission" date="2024-03" db="EMBL/GenBank/DDBJ databases">
        <title>Human intestinal bacterial collection.</title>
        <authorList>
            <person name="Pauvert C."/>
            <person name="Hitch T.C.A."/>
            <person name="Clavel T."/>
        </authorList>
    </citation>
    <scope>NUCLEOTIDE SEQUENCE [LARGE SCALE GENOMIC DNA]</scope>
    <source>
        <strain evidence="1 2">CLA-AA-H185</strain>
    </source>
</reference>
<dbReference type="RefSeq" id="WP_353531055.1">
    <property type="nucleotide sequence ID" value="NZ_JBBMEX010000009.1"/>
</dbReference>
<dbReference type="Proteomes" id="UP001454489">
    <property type="component" value="Unassembled WGS sequence"/>
</dbReference>
<keyword evidence="2" id="KW-1185">Reference proteome</keyword>